<dbReference type="PANTHER" id="PTHR43798">
    <property type="entry name" value="MONOACYLGLYCEROL LIPASE"/>
    <property type="match status" value="1"/>
</dbReference>
<evidence type="ECO:0000313" key="3">
    <source>
        <dbReference type="Proteomes" id="UP000490800"/>
    </source>
</evidence>
<dbReference type="Gene3D" id="3.40.50.1820">
    <property type="entry name" value="alpha/beta hydrolase"/>
    <property type="match status" value="1"/>
</dbReference>
<evidence type="ECO:0000259" key="1">
    <source>
        <dbReference type="Pfam" id="PF00561"/>
    </source>
</evidence>
<keyword evidence="3" id="KW-1185">Reference proteome</keyword>
<evidence type="ECO:0000313" key="2">
    <source>
        <dbReference type="EMBL" id="MVO98973.1"/>
    </source>
</evidence>
<feature type="domain" description="AB hydrolase-1" evidence="1">
    <location>
        <begin position="53"/>
        <end position="276"/>
    </location>
</feature>
<comment type="caution">
    <text evidence="2">The sequence shown here is derived from an EMBL/GenBank/DDBJ whole genome shotgun (WGS) entry which is preliminary data.</text>
</comment>
<proteinExistence type="predicted"/>
<dbReference type="OrthoDB" id="5513277at2"/>
<accession>A0A7X3JYC2</accession>
<dbReference type="RefSeq" id="WP_157333578.1">
    <property type="nucleotide sequence ID" value="NZ_RHLK01000002.1"/>
</dbReference>
<dbReference type="GO" id="GO:0016787">
    <property type="term" value="F:hydrolase activity"/>
    <property type="evidence" value="ECO:0007669"/>
    <property type="project" value="UniProtKB-KW"/>
</dbReference>
<dbReference type="AlphaFoldDB" id="A0A7X3JYC2"/>
<dbReference type="InterPro" id="IPR029058">
    <property type="entry name" value="AB_hydrolase_fold"/>
</dbReference>
<organism evidence="2 3">
    <name type="scientific">Paenibacillus lutrae</name>
    <dbReference type="NCBI Taxonomy" id="2078573"/>
    <lineage>
        <taxon>Bacteria</taxon>
        <taxon>Bacillati</taxon>
        <taxon>Bacillota</taxon>
        <taxon>Bacilli</taxon>
        <taxon>Bacillales</taxon>
        <taxon>Paenibacillaceae</taxon>
        <taxon>Paenibacillus</taxon>
    </lineage>
</organism>
<dbReference type="InterPro" id="IPR050266">
    <property type="entry name" value="AB_hydrolase_sf"/>
</dbReference>
<keyword evidence="2" id="KW-0378">Hydrolase</keyword>
<gene>
    <name evidence="2" type="ORF">EDM21_05460</name>
</gene>
<dbReference type="PANTHER" id="PTHR43798:SF33">
    <property type="entry name" value="HYDROLASE, PUTATIVE (AFU_ORTHOLOGUE AFUA_2G14860)-RELATED"/>
    <property type="match status" value="1"/>
</dbReference>
<name>A0A7X3JYC2_9BACL</name>
<dbReference type="Pfam" id="PF00561">
    <property type="entry name" value="Abhydrolase_1"/>
    <property type="match status" value="1"/>
</dbReference>
<reference evidence="2 3" key="1">
    <citation type="journal article" date="2019" name="Microorganisms">
        <title>Paenibacillus lutrae sp. nov., A Chitinolytic Species Isolated from A River Otter in Castril Natural Park, Granada, Spain.</title>
        <authorList>
            <person name="Rodriguez M."/>
            <person name="Reina J.C."/>
            <person name="Bejar V."/>
            <person name="Llamas I."/>
        </authorList>
    </citation>
    <scope>NUCLEOTIDE SEQUENCE [LARGE SCALE GENOMIC DNA]</scope>
    <source>
        <strain evidence="2 3">N10</strain>
    </source>
</reference>
<dbReference type="EMBL" id="RHLK01000002">
    <property type="protein sequence ID" value="MVO98973.1"/>
    <property type="molecule type" value="Genomic_DNA"/>
</dbReference>
<dbReference type="Proteomes" id="UP000490800">
    <property type="component" value="Unassembled WGS sequence"/>
</dbReference>
<dbReference type="GO" id="GO:0016020">
    <property type="term" value="C:membrane"/>
    <property type="evidence" value="ECO:0007669"/>
    <property type="project" value="TreeGrafter"/>
</dbReference>
<dbReference type="SUPFAM" id="SSF53474">
    <property type="entry name" value="alpha/beta-Hydrolases"/>
    <property type="match status" value="1"/>
</dbReference>
<protein>
    <submittedName>
        <fullName evidence="2">Alpha/beta fold hydrolase</fullName>
    </submittedName>
</protein>
<dbReference type="InterPro" id="IPR000073">
    <property type="entry name" value="AB_hydrolase_1"/>
</dbReference>
<sequence>MVINRFKKPEGKQLIFESYERLVSLWGVEVEESDIPTTYGHTHILTAGNRNNPPLMLFHGVGDNSALMWLFNMSELSQHFFVIAVDTLGGPGKSEPNANYMKTFDQSLWIDEILRWFDLETVNLAGVSNGSYIASYYTITNPDRVNKVISLAGSTKVNMLRMAMLFLPEALLPASEKNTKKLLRKLCAPTSTVFESNQELMTHWTYLRKYFNNKSMMYHKYKKFTNEDISVLKGKALFLIGQYDRLSNYPAAIKDLEMNKVPYKIIPDAGHGINHEQAYHINREMIRFLTVDA</sequence>